<sequence length="162" mass="18844">MIIKILGNKETRAYKFTELFIREKGYQVWSEGLTMYHLAVAPLLTEKISEKELKIPVHGTLIFHPSPLPYGRGASSIKWAYKRNEPITAATWFWADSGYDTGDICEQEIIKIDYNVRPRTFYENEIIPAMLRTLNRCLENIGKGIIRRIPQIEVYSSYDKKL</sequence>
<keyword evidence="3" id="KW-1185">Reference proteome</keyword>
<dbReference type="SUPFAM" id="SSF53328">
    <property type="entry name" value="Formyltransferase"/>
    <property type="match status" value="1"/>
</dbReference>
<dbReference type="Pfam" id="PF00551">
    <property type="entry name" value="Formyl_trans_N"/>
    <property type="match status" value="1"/>
</dbReference>
<organism evidence="2 3">
    <name type="scientific">Bacteroides clarus YIT 12056</name>
    <dbReference type="NCBI Taxonomy" id="762984"/>
    <lineage>
        <taxon>Bacteria</taxon>
        <taxon>Pseudomonadati</taxon>
        <taxon>Bacteroidota</taxon>
        <taxon>Bacteroidia</taxon>
        <taxon>Bacteroidales</taxon>
        <taxon>Bacteroidaceae</taxon>
        <taxon>Bacteroides</taxon>
    </lineage>
</organism>
<dbReference type="InterPro" id="IPR002376">
    <property type="entry name" value="Formyl_transf_N"/>
</dbReference>
<gene>
    <name evidence="2" type="ORF">HMPREF9445_02498</name>
</gene>
<protein>
    <submittedName>
        <fullName evidence="2">Conserved domain protein</fullName>
    </submittedName>
</protein>
<feature type="domain" description="Formyl transferase N-terminal" evidence="1">
    <location>
        <begin position="48"/>
        <end position="115"/>
    </location>
</feature>
<reference evidence="2 3" key="1">
    <citation type="submission" date="2011-02" db="EMBL/GenBank/DDBJ databases">
        <authorList>
            <person name="Weinstock G."/>
            <person name="Sodergren E."/>
            <person name="Clifton S."/>
            <person name="Fulton L."/>
            <person name="Fulton B."/>
            <person name="Courtney L."/>
            <person name="Fronick C."/>
            <person name="Harrison M."/>
            <person name="Strong C."/>
            <person name="Farmer C."/>
            <person name="Delahaunty K."/>
            <person name="Markovic C."/>
            <person name="Hall O."/>
            <person name="Minx P."/>
            <person name="Tomlinson C."/>
            <person name="Mitreva M."/>
            <person name="Hou S."/>
            <person name="Chen J."/>
            <person name="Wollam A."/>
            <person name="Pepin K.H."/>
            <person name="Johnson M."/>
            <person name="Bhonagiri V."/>
            <person name="Zhang X."/>
            <person name="Suruliraj S."/>
            <person name="Warren W."/>
            <person name="Chinwalla A."/>
            <person name="Mardis E.R."/>
            <person name="Wilson R.K."/>
        </authorList>
    </citation>
    <scope>NUCLEOTIDE SEQUENCE [LARGE SCALE GENOMIC DNA]</scope>
    <source>
        <strain evidence="2 3">YIT 12056</strain>
    </source>
</reference>
<evidence type="ECO:0000313" key="2">
    <source>
        <dbReference type="EMBL" id="EGF50422.1"/>
    </source>
</evidence>
<dbReference type="Gene3D" id="3.40.50.12230">
    <property type="match status" value="1"/>
</dbReference>
<evidence type="ECO:0000313" key="3">
    <source>
        <dbReference type="Proteomes" id="UP000010321"/>
    </source>
</evidence>
<comment type="caution">
    <text evidence="2">The sequence shown here is derived from an EMBL/GenBank/DDBJ whole genome shotgun (WGS) entry which is preliminary data.</text>
</comment>
<dbReference type="RefSeq" id="WP_009122578.1">
    <property type="nucleotide sequence ID" value="NZ_FQWK01000002.1"/>
</dbReference>
<dbReference type="Proteomes" id="UP000010321">
    <property type="component" value="Unassembled WGS sequence"/>
</dbReference>
<name>A0ABP2KQZ4_9BACE</name>
<proteinExistence type="predicted"/>
<evidence type="ECO:0000259" key="1">
    <source>
        <dbReference type="Pfam" id="PF00551"/>
    </source>
</evidence>
<dbReference type="InterPro" id="IPR036477">
    <property type="entry name" value="Formyl_transf_N_sf"/>
</dbReference>
<accession>A0ABP2KQZ4</accession>
<dbReference type="EMBL" id="AFBM01000029">
    <property type="protein sequence ID" value="EGF50422.1"/>
    <property type="molecule type" value="Genomic_DNA"/>
</dbReference>